<keyword evidence="2" id="KW-1185">Reference proteome</keyword>
<dbReference type="AlphaFoldDB" id="A0A285UGG7"/>
<name>A0A285UGG7_9BACL</name>
<protein>
    <recommendedName>
        <fullName evidence="3">Methyl-accepting chemotaxis protein</fullName>
    </recommendedName>
</protein>
<organism evidence="1 2">
    <name type="scientific">Ureibacillus acetophenoni</name>
    <dbReference type="NCBI Taxonomy" id="614649"/>
    <lineage>
        <taxon>Bacteria</taxon>
        <taxon>Bacillati</taxon>
        <taxon>Bacillota</taxon>
        <taxon>Bacilli</taxon>
        <taxon>Bacillales</taxon>
        <taxon>Caryophanaceae</taxon>
        <taxon>Ureibacillus</taxon>
    </lineage>
</organism>
<proteinExistence type="predicted"/>
<evidence type="ECO:0008006" key="3">
    <source>
        <dbReference type="Google" id="ProtNLM"/>
    </source>
</evidence>
<gene>
    <name evidence="1" type="ORF">SAMN05877842_10950</name>
</gene>
<dbReference type="Proteomes" id="UP000219252">
    <property type="component" value="Unassembled WGS sequence"/>
</dbReference>
<evidence type="ECO:0000313" key="1">
    <source>
        <dbReference type="EMBL" id="SOC40980.1"/>
    </source>
</evidence>
<dbReference type="EMBL" id="OBQC01000009">
    <property type="protein sequence ID" value="SOC40980.1"/>
    <property type="molecule type" value="Genomic_DNA"/>
</dbReference>
<accession>A0A285UGG7</accession>
<reference evidence="2" key="1">
    <citation type="submission" date="2017-08" db="EMBL/GenBank/DDBJ databases">
        <authorList>
            <person name="Varghese N."/>
            <person name="Submissions S."/>
        </authorList>
    </citation>
    <scope>NUCLEOTIDE SEQUENCE [LARGE SCALE GENOMIC DNA]</scope>
    <source>
        <strain evidence="2">JC23</strain>
    </source>
</reference>
<evidence type="ECO:0000313" key="2">
    <source>
        <dbReference type="Proteomes" id="UP000219252"/>
    </source>
</evidence>
<sequence length="74" mass="8556">MMKLTISKKMWLGFSSLLTLLLIVSALSMIFLFTVTDRYKEIINVDLKKVDLAEGIKVFSKRFGDGYIRICHVR</sequence>